<dbReference type="GO" id="GO:0051015">
    <property type="term" value="F:actin filament binding"/>
    <property type="evidence" value="ECO:0007669"/>
    <property type="project" value="TreeGrafter"/>
</dbReference>
<evidence type="ECO:0000256" key="5">
    <source>
        <dbReference type="ARBA" id="ARBA00023203"/>
    </source>
</evidence>
<dbReference type="GO" id="GO:0000146">
    <property type="term" value="F:microfilament motor activity"/>
    <property type="evidence" value="ECO:0007669"/>
    <property type="project" value="TreeGrafter"/>
</dbReference>
<dbReference type="Gene3D" id="3.40.850.10">
    <property type="entry name" value="Kinesin motor domain"/>
    <property type="match status" value="1"/>
</dbReference>
<dbReference type="SUPFAM" id="SSF52540">
    <property type="entry name" value="P-loop containing nucleoside triphosphate hydrolases"/>
    <property type="match status" value="1"/>
</dbReference>
<accession>A0AA39FS54</accession>
<dbReference type="GO" id="GO:0005902">
    <property type="term" value="C:microvillus"/>
    <property type="evidence" value="ECO:0007669"/>
    <property type="project" value="TreeGrafter"/>
</dbReference>
<dbReference type="InterPro" id="IPR001609">
    <property type="entry name" value="Myosin_head_motor_dom-like"/>
</dbReference>
<evidence type="ECO:0000256" key="6">
    <source>
        <dbReference type="PROSITE-ProRule" id="PRU00782"/>
    </source>
</evidence>
<dbReference type="InterPro" id="IPR036961">
    <property type="entry name" value="Kinesin_motor_dom_sf"/>
</dbReference>
<comment type="caution">
    <text evidence="6">Lacks conserved residue(s) required for the propagation of feature annotation.</text>
</comment>
<comment type="caution">
    <text evidence="8">The sequence shown here is derived from an EMBL/GenBank/DDBJ whole genome shotgun (WGS) entry which is preliminary data.</text>
</comment>
<feature type="binding site" evidence="6">
    <location>
        <begin position="102"/>
        <end position="109"/>
    </location>
    <ligand>
        <name>ATP</name>
        <dbReference type="ChEBI" id="CHEBI:30616"/>
    </ligand>
</feature>
<evidence type="ECO:0000256" key="1">
    <source>
        <dbReference type="ARBA" id="ARBA00022741"/>
    </source>
</evidence>
<dbReference type="PRINTS" id="PR00193">
    <property type="entry name" value="MYOSINHEAVY"/>
</dbReference>
<dbReference type="InterPro" id="IPR027417">
    <property type="entry name" value="P-loop_NTPase"/>
</dbReference>
<dbReference type="PANTHER" id="PTHR13140">
    <property type="entry name" value="MYOSIN"/>
    <property type="match status" value="1"/>
</dbReference>
<proteinExistence type="inferred from homology"/>
<evidence type="ECO:0000313" key="9">
    <source>
        <dbReference type="Proteomes" id="UP001168972"/>
    </source>
</evidence>
<dbReference type="GO" id="GO:0005886">
    <property type="term" value="C:plasma membrane"/>
    <property type="evidence" value="ECO:0007669"/>
    <property type="project" value="TreeGrafter"/>
</dbReference>
<dbReference type="PANTHER" id="PTHR13140:SF713">
    <property type="entry name" value="UNCONVENTIONAL MYOSIN ID"/>
    <property type="match status" value="1"/>
</dbReference>
<organism evidence="8 9">
    <name type="scientific">Microctonus hyperodae</name>
    <name type="common">Parasitoid wasp</name>
    <dbReference type="NCBI Taxonomy" id="165561"/>
    <lineage>
        <taxon>Eukaryota</taxon>
        <taxon>Metazoa</taxon>
        <taxon>Ecdysozoa</taxon>
        <taxon>Arthropoda</taxon>
        <taxon>Hexapoda</taxon>
        <taxon>Insecta</taxon>
        <taxon>Pterygota</taxon>
        <taxon>Neoptera</taxon>
        <taxon>Endopterygota</taxon>
        <taxon>Hymenoptera</taxon>
        <taxon>Apocrita</taxon>
        <taxon>Ichneumonoidea</taxon>
        <taxon>Braconidae</taxon>
        <taxon>Euphorinae</taxon>
        <taxon>Microctonus</taxon>
    </lineage>
</organism>
<feature type="domain" description="Myosin motor" evidence="7">
    <location>
        <begin position="9"/>
        <end position="136"/>
    </location>
</feature>
<dbReference type="EMBL" id="JAQQBR010000006">
    <property type="protein sequence ID" value="KAK0174541.1"/>
    <property type="molecule type" value="Genomic_DNA"/>
</dbReference>
<keyword evidence="2 6" id="KW-0067">ATP-binding</keyword>
<dbReference type="Proteomes" id="UP001168972">
    <property type="component" value="Unassembled WGS sequence"/>
</dbReference>
<dbReference type="GO" id="GO:0030048">
    <property type="term" value="P:actin filament-based movement"/>
    <property type="evidence" value="ECO:0007669"/>
    <property type="project" value="TreeGrafter"/>
</dbReference>
<reference evidence="8" key="2">
    <citation type="submission" date="2023-03" db="EMBL/GenBank/DDBJ databases">
        <authorList>
            <person name="Inwood S.N."/>
            <person name="Skelly J.G."/>
            <person name="Guhlin J."/>
            <person name="Harrop T.W.R."/>
            <person name="Goldson S.G."/>
            <person name="Dearden P.K."/>
        </authorList>
    </citation>
    <scope>NUCLEOTIDE SEQUENCE</scope>
    <source>
        <strain evidence="8">Lincoln</strain>
        <tissue evidence="8">Whole body</tissue>
    </source>
</reference>
<keyword evidence="9" id="KW-1185">Reference proteome</keyword>
<reference evidence="8" key="1">
    <citation type="journal article" date="2023" name="bioRxiv">
        <title>Scaffold-level genome assemblies of two parasitoid biocontrol wasps reveal the parthenogenesis mechanism and an associated novel virus.</title>
        <authorList>
            <person name="Inwood S."/>
            <person name="Skelly J."/>
            <person name="Guhlin J."/>
            <person name="Harrop T."/>
            <person name="Goldson S."/>
            <person name="Dearden P."/>
        </authorList>
    </citation>
    <scope>NUCLEOTIDE SEQUENCE</scope>
    <source>
        <strain evidence="8">Lincoln</strain>
        <tissue evidence="8">Whole body</tissue>
    </source>
</reference>
<keyword evidence="5 6" id="KW-0009">Actin-binding</keyword>
<sequence length="136" mass="15463">MMTSQEESVGIGDFVLLDEITIDKVVDNLHRRFNGGKLYTYIGEVCVSVNPYRSLNIYGTDQINKYKNRELFENPPHIFAIADAVHREMKQQRRDTCIVISGESGSGKTEASKIIMKYIAAITNLSGQQEIERFDK</sequence>
<dbReference type="PROSITE" id="PS51456">
    <property type="entry name" value="MYOSIN_MOTOR"/>
    <property type="match status" value="1"/>
</dbReference>
<evidence type="ECO:0000256" key="3">
    <source>
        <dbReference type="ARBA" id="ARBA00023123"/>
    </source>
</evidence>
<keyword evidence="3 6" id="KW-0518">Myosin</keyword>
<keyword evidence="1 6" id="KW-0547">Nucleotide-binding</keyword>
<comment type="similarity">
    <text evidence="6">Belongs to the TRAFAC class myosin-kinesin ATPase superfamily. Myosin family.</text>
</comment>
<keyword evidence="4 6" id="KW-0505">Motor protein</keyword>
<evidence type="ECO:0000313" key="8">
    <source>
        <dbReference type="EMBL" id="KAK0174541.1"/>
    </source>
</evidence>
<dbReference type="GO" id="GO:0007015">
    <property type="term" value="P:actin filament organization"/>
    <property type="evidence" value="ECO:0007669"/>
    <property type="project" value="TreeGrafter"/>
</dbReference>
<gene>
    <name evidence="8" type="ORF">PV327_010301</name>
</gene>
<evidence type="ECO:0000259" key="7">
    <source>
        <dbReference type="PROSITE" id="PS51456"/>
    </source>
</evidence>
<dbReference type="Pfam" id="PF00063">
    <property type="entry name" value="Myosin_head"/>
    <property type="match status" value="1"/>
</dbReference>
<evidence type="ECO:0000256" key="4">
    <source>
        <dbReference type="ARBA" id="ARBA00023175"/>
    </source>
</evidence>
<name>A0AA39FS54_MICHY</name>
<dbReference type="GO" id="GO:0005524">
    <property type="term" value="F:ATP binding"/>
    <property type="evidence" value="ECO:0007669"/>
    <property type="project" value="UniProtKB-UniRule"/>
</dbReference>
<dbReference type="AlphaFoldDB" id="A0AA39FS54"/>
<dbReference type="GO" id="GO:0006897">
    <property type="term" value="P:endocytosis"/>
    <property type="evidence" value="ECO:0007669"/>
    <property type="project" value="TreeGrafter"/>
</dbReference>
<dbReference type="GO" id="GO:0016459">
    <property type="term" value="C:myosin complex"/>
    <property type="evidence" value="ECO:0007669"/>
    <property type="project" value="UniProtKB-KW"/>
</dbReference>
<dbReference type="GO" id="GO:0005737">
    <property type="term" value="C:cytoplasm"/>
    <property type="evidence" value="ECO:0007669"/>
    <property type="project" value="TreeGrafter"/>
</dbReference>
<evidence type="ECO:0000256" key="2">
    <source>
        <dbReference type="ARBA" id="ARBA00022840"/>
    </source>
</evidence>
<protein>
    <recommendedName>
        <fullName evidence="7">Myosin motor domain-containing protein</fullName>
    </recommendedName>
</protein>